<dbReference type="SUPFAM" id="SSF103473">
    <property type="entry name" value="MFS general substrate transporter"/>
    <property type="match status" value="1"/>
</dbReference>
<keyword evidence="3 5" id="KW-1133">Transmembrane helix</keyword>
<dbReference type="InterPro" id="IPR005828">
    <property type="entry name" value="MFS_sugar_transport-like"/>
</dbReference>
<dbReference type="GO" id="GO:0016020">
    <property type="term" value="C:membrane"/>
    <property type="evidence" value="ECO:0007669"/>
    <property type="project" value="UniProtKB-SubCell"/>
</dbReference>
<dbReference type="GeneID" id="89974922"/>
<dbReference type="Gene3D" id="1.20.1250.20">
    <property type="entry name" value="MFS general substrate transporter like domains"/>
    <property type="match status" value="1"/>
</dbReference>
<feature type="transmembrane region" description="Helical" evidence="5">
    <location>
        <begin position="299"/>
        <end position="320"/>
    </location>
</feature>
<feature type="transmembrane region" description="Helical" evidence="5">
    <location>
        <begin position="7"/>
        <end position="30"/>
    </location>
</feature>
<sequence>MAKLTNYNIGIALVVALGGFSFGFGSSSFITSIGQPGFYLFFALDPTSTYTANVLVALNCLFCAGGCVGSVGQSGVADKLGQSPRFLTWRDRLDEAWKILKRLHHDPTTLNEDDARSEFNAIVAQLEDEKRENATFIEMLKRPSWRRRCILVIFLLLAMQSTGVNGITNYLPVIFASLGMSPGMSLILYGKTCRAHDLRNSFCGFVGFAACAMIGLAETLLQRKYIGTTSRARNSACVLFIFLFIAFFQCVDAPSLIWSAEVFPTILRAKGMSLAVSAFFAGTLAFAVPAGVAFKSIGWHMYLIYCALSTLSLIVVYLYIPETKQIPIEEIGKLFGDHVATDHGVALSDVKFERNHLEFSQPTVTQ</sequence>
<evidence type="ECO:0000256" key="1">
    <source>
        <dbReference type="ARBA" id="ARBA00004141"/>
    </source>
</evidence>
<name>A0AAV9MZV3_9EURO</name>
<dbReference type="PANTHER" id="PTHR48022:SF11">
    <property type="entry name" value="MONOSACCHARIDE TRANSPORTER (HXT8), PUTATIVE (AFU_ORTHOLOGUE AFUA_2G08120)-RELATED"/>
    <property type="match status" value="1"/>
</dbReference>
<dbReference type="AlphaFoldDB" id="A0AAV9MZV3"/>
<dbReference type="InterPro" id="IPR036259">
    <property type="entry name" value="MFS_trans_sf"/>
</dbReference>
<protein>
    <recommendedName>
        <fullName evidence="8">Major facilitator superfamily (MFS) profile domain-containing protein</fullName>
    </recommendedName>
</protein>
<dbReference type="InterPro" id="IPR050360">
    <property type="entry name" value="MFS_Sugar_Transporters"/>
</dbReference>
<feature type="transmembrane region" description="Helical" evidence="5">
    <location>
        <begin position="202"/>
        <end position="221"/>
    </location>
</feature>
<dbReference type="GO" id="GO:0005351">
    <property type="term" value="F:carbohydrate:proton symporter activity"/>
    <property type="evidence" value="ECO:0007669"/>
    <property type="project" value="TreeGrafter"/>
</dbReference>
<dbReference type="RefSeq" id="XP_064702793.1">
    <property type="nucleotide sequence ID" value="XM_064850311.1"/>
</dbReference>
<dbReference type="PANTHER" id="PTHR48022">
    <property type="entry name" value="PLASTIDIC GLUCOSE TRANSPORTER 4"/>
    <property type="match status" value="1"/>
</dbReference>
<keyword evidence="2 5" id="KW-0812">Transmembrane</keyword>
<gene>
    <name evidence="6" type="ORF">LTR84_006753</name>
</gene>
<evidence type="ECO:0000313" key="6">
    <source>
        <dbReference type="EMBL" id="KAK5047231.1"/>
    </source>
</evidence>
<feature type="transmembrane region" description="Helical" evidence="5">
    <location>
        <begin position="149"/>
        <end position="167"/>
    </location>
</feature>
<organism evidence="6 7">
    <name type="scientific">Exophiala bonariae</name>
    <dbReference type="NCBI Taxonomy" id="1690606"/>
    <lineage>
        <taxon>Eukaryota</taxon>
        <taxon>Fungi</taxon>
        <taxon>Dikarya</taxon>
        <taxon>Ascomycota</taxon>
        <taxon>Pezizomycotina</taxon>
        <taxon>Eurotiomycetes</taxon>
        <taxon>Chaetothyriomycetidae</taxon>
        <taxon>Chaetothyriales</taxon>
        <taxon>Herpotrichiellaceae</taxon>
        <taxon>Exophiala</taxon>
    </lineage>
</organism>
<reference evidence="6 7" key="1">
    <citation type="submission" date="2023-08" db="EMBL/GenBank/DDBJ databases">
        <title>Black Yeasts Isolated from many extreme environments.</title>
        <authorList>
            <person name="Coleine C."/>
            <person name="Stajich J.E."/>
            <person name="Selbmann L."/>
        </authorList>
    </citation>
    <scope>NUCLEOTIDE SEQUENCE [LARGE SCALE GENOMIC DNA]</scope>
    <source>
        <strain evidence="6 7">CCFEE 5792</strain>
    </source>
</reference>
<evidence type="ECO:0000256" key="5">
    <source>
        <dbReference type="SAM" id="Phobius"/>
    </source>
</evidence>
<keyword evidence="4 5" id="KW-0472">Membrane</keyword>
<evidence type="ECO:0000256" key="3">
    <source>
        <dbReference type="ARBA" id="ARBA00022989"/>
    </source>
</evidence>
<keyword evidence="7" id="KW-1185">Reference proteome</keyword>
<evidence type="ECO:0008006" key="8">
    <source>
        <dbReference type="Google" id="ProtNLM"/>
    </source>
</evidence>
<feature type="transmembrane region" description="Helical" evidence="5">
    <location>
        <begin position="272"/>
        <end position="293"/>
    </location>
</feature>
<accession>A0AAV9MZV3</accession>
<dbReference type="Proteomes" id="UP001358417">
    <property type="component" value="Unassembled WGS sequence"/>
</dbReference>
<evidence type="ECO:0000256" key="4">
    <source>
        <dbReference type="ARBA" id="ARBA00023136"/>
    </source>
</evidence>
<dbReference type="Pfam" id="PF00083">
    <property type="entry name" value="Sugar_tr"/>
    <property type="match status" value="2"/>
</dbReference>
<feature type="transmembrane region" description="Helical" evidence="5">
    <location>
        <begin position="173"/>
        <end position="190"/>
    </location>
</feature>
<evidence type="ECO:0000256" key="2">
    <source>
        <dbReference type="ARBA" id="ARBA00022692"/>
    </source>
</evidence>
<comment type="subcellular location">
    <subcellularLocation>
        <location evidence="1">Membrane</location>
        <topology evidence="1">Multi-pass membrane protein</topology>
    </subcellularLocation>
</comment>
<dbReference type="EMBL" id="JAVRRD010000026">
    <property type="protein sequence ID" value="KAK5047231.1"/>
    <property type="molecule type" value="Genomic_DNA"/>
</dbReference>
<feature type="transmembrane region" description="Helical" evidence="5">
    <location>
        <begin position="50"/>
        <end position="71"/>
    </location>
</feature>
<feature type="transmembrane region" description="Helical" evidence="5">
    <location>
        <begin position="233"/>
        <end position="251"/>
    </location>
</feature>
<proteinExistence type="predicted"/>
<evidence type="ECO:0000313" key="7">
    <source>
        <dbReference type="Proteomes" id="UP001358417"/>
    </source>
</evidence>
<comment type="caution">
    <text evidence="6">The sequence shown here is derived from an EMBL/GenBank/DDBJ whole genome shotgun (WGS) entry which is preliminary data.</text>
</comment>